<dbReference type="PROSITE" id="PS51194">
    <property type="entry name" value="HELICASE_CTER"/>
    <property type="match status" value="1"/>
</dbReference>
<accession>A0ABR3ZS62</accession>
<evidence type="ECO:0000256" key="2">
    <source>
        <dbReference type="ARBA" id="ARBA00022801"/>
    </source>
</evidence>
<gene>
    <name evidence="8" type="ORF">Sste5346_000396</name>
</gene>
<evidence type="ECO:0000259" key="6">
    <source>
        <dbReference type="PROSITE" id="PS51192"/>
    </source>
</evidence>
<dbReference type="PANTHER" id="PTHR44533:SF4">
    <property type="entry name" value="DEAD_H RNA HELICASE, PUTATIVE-RELATED"/>
    <property type="match status" value="1"/>
</dbReference>
<dbReference type="SMART" id="SM00487">
    <property type="entry name" value="DEXDc"/>
    <property type="match status" value="1"/>
</dbReference>
<name>A0ABR3ZS62_9PEZI</name>
<dbReference type="InterPro" id="IPR052431">
    <property type="entry name" value="SKI2_subfamily_helicases"/>
</dbReference>
<evidence type="ECO:0000313" key="8">
    <source>
        <dbReference type="EMBL" id="KAL1903112.1"/>
    </source>
</evidence>
<dbReference type="InterPro" id="IPR055124">
    <property type="entry name" value="PIN-like_DDX60"/>
</dbReference>
<dbReference type="EMBL" id="JAWCUI010000002">
    <property type="protein sequence ID" value="KAL1903112.1"/>
    <property type="molecule type" value="Genomic_DNA"/>
</dbReference>
<feature type="compositionally biased region" description="Acidic residues" evidence="5">
    <location>
        <begin position="452"/>
        <end position="461"/>
    </location>
</feature>
<organism evidence="8 9">
    <name type="scientific">Sporothrix stenoceras</name>
    <dbReference type="NCBI Taxonomy" id="5173"/>
    <lineage>
        <taxon>Eukaryota</taxon>
        <taxon>Fungi</taxon>
        <taxon>Dikarya</taxon>
        <taxon>Ascomycota</taxon>
        <taxon>Pezizomycotina</taxon>
        <taxon>Sordariomycetes</taxon>
        <taxon>Sordariomycetidae</taxon>
        <taxon>Ophiostomatales</taxon>
        <taxon>Ophiostomataceae</taxon>
        <taxon>Sporothrix</taxon>
    </lineage>
</organism>
<feature type="compositionally biased region" description="Acidic residues" evidence="5">
    <location>
        <begin position="1728"/>
        <end position="1740"/>
    </location>
</feature>
<dbReference type="InterPro" id="IPR027417">
    <property type="entry name" value="P-loop_NTPase"/>
</dbReference>
<feature type="region of interest" description="Disordered" evidence="5">
    <location>
        <begin position="1152"/>
        <end position="1198"/>
    </location>
</feature>
<sequence length="1794" mass="201078">MEQAAHSLAKWRHAAQPRRQDVLGDFAGRELCVIHGESMLMHCLADARVDFDEGFQLLHLVHAVETFLSKLQSRRCNFNILWFDDHEDLLLPERKTSQEDSSTGQEQARHVAFRKRRLARMVLIRHLQHHSKQATTATNLCFRFTSMESEEFDLYKKKRPIRLFFVSDGQASASQGTVGVMTFESIIFRLTSAGHTVGLVDDIEFKSSEVRATLFLATPGIQFDPAFWKSTGQLRAFTDAERIRKRRLLYENATQDLDSMSLSFRDRTVVLAVSMVLKHDETGDMQKRAAALLVHLAILKHCPLSARPTDATDADSGVTPESALLDGSFMSLFCDAGTALLDPHLGNERCDIGVCDIYDLIDGRIWTSVLKNMPKVVLSGHSLATFKILEALLHKITGIELLPLVSVPDGTSSLTSVSTKPVPCQHVGSLLAFSQPDFEPLLRDVAVNAMVDEDDGQEDEPTSAFKSKPFKDDSHWHSTKKISLRDRLLDYAASLTNAVGKVLEPETIVVSKTPEQNRNSKAPKDNRVVKPEKLKRGKNASKVTEIVRQQEKEARDAERRKAIADWGFTFKRLQRESDILKHYKLLSDHITRLPHASKPVIGPDAHLLACSVLGGQLSKDESNLKAIESDLKARVWKHFHDLQKLPLTGKQSQAAKNLSVTFGFEFDFLPTSQQEDQPFLSEDKIKKLVQGPKHTKAPVLPKYLQKFQLENCGPYMEKGFDSQPDPRVSNFDPDAWQRDVLDTIDKRESLVVVAPTSAGKTFISFYAMKQVLLESDDGVLVYVAPTKALCNQVAADVQARFQKSYPQMMGAKSVWAISTRDNRVNTAVNCQVLVTVPQMLQNLLLSPSSSSGSGGSKAPWTSRIKWIIFDEVHSIGQSDEGVVWEQLLLMAPCPVIALSATVGNPLELKHWLEGCEKDKGRELKMIIHSARYSDLRCYYWTPPASFKLDGFSSPSRWPIPGLGVDGWNQDSPFEFIHPVASLVDRSRDTLYDINFESRDCLSLWESMNKHQSDEYPLDSALDPEVFFDDSAVVKAATVRWETELKKVLLHWLRHHDSPFSKVQKELSSALGQLEQYERYGSERTLQLLVDLQKRDGLPALIFLYDRTGCNESVRQIVAQLGEIEKQWKTASPEWSKKIAAFKKYRKDSEALAKRAAKPAKKRKKGKQSDADGDDGPSSKLDSIREAANQDSSKWDSFDPDAPLESFSLANHTKLSKMELEDYVKKLASVQLADYIIEGLRRGVAVHHAGMNREYLQTVEILFRKGFLTAVVATGTLALGINMPCKTVVFSADSTYLTALNYRQGAGRAGRRGFDILGNVVFYDFAPQRVKEIMSMRLSDLRGHFPISTSLVLRVSSLLHQTGRCEYSRQSLKSLFSQTRMYLGGPEGKEAIKHHLRFSIEYLRRHNLLSAKGAPINFCGLVSHLHYTENAIFAFHSLLESGYLHSLCADIQKDEPNVLDNLMLVLAHLFNRIPCRRYNDQAWLEGIVRPSSSVVLLPPLPSEAETILRKHNTGTLSIFRTYVQTYVRQHLSSRPDDTLPFTHQKVAPTGPLDCRSSFHPGLGDDDQPLPVELRSPFAALSGFNDEFSSIRELCSTVRSGVFLEESSVPYIAIHPTDTDGMPLNAYIYDFFRHGDLKMLVKANGVKDGEVWFLLHDFELTLKTIIASLANFINPCSSVMDDLTVEGLSLSDDEDMEAGGDEDESNEDVMASGYVKTAPKKAKKAKVVESWEDSNSEKEEEEAVNRSASSQALSGALSTSNHILSTASPEQGLKMVIVAFQKLQAQFHEKFVKIYA</sequence>
<feature type="region of interest" description="Disordered" evidence="5">
    <location>
        <begin position="452"/>
        <end position="476"/>
    </location>
</feature>
<dbReference type="InterPro" id="IPR001650">
    <property type="entry name" value="Helicase_C-like"/>
</dbReference>
<keyword evidence="3" id="KW-0347">Helicase</keyword>
<dbReference type="Pfam" id="PF26076">
    <property type="entry name" value="WHD_DDX60"/>
    <property type="match status" value="1"/>
</dbReference>
<proteinExistence type="predicted"/>
<dbReference type="Pfam" id="PF00271">
    <property type="entry name" value="Helicase_C"/>
    <property type="match status" value="1"/>
</dbReference>
<dbReference type="InterPro" id="IPR014001">
    <property type="entry name" value="Helicase_ATP-bd"/>
</dbReference>
<evidence type="ECO:0000256" key="3">
    <source>
        <dbReference type="ARBA" id="ARBA00022806"/>
    </source>
</evidence>
<keyword evidence="1" id="KW-0547">Nucleotide-binding</keyword>
<dbReference type="SUPFAM" id="SSF52540">
    <property type="entry name" value="P-loop containing nucleoside triphosphate hydrolases"/>
    <property type="match status" value="1"/>
</dbReference>
<feature type="domain" description="Helicase C-terminal" evidence="7">
    <location>
        <begin position="1179"/>
        <end position="1358"/>
    </location>
</feature>
<dbReference type="PANTHER" id="PTHR44533">
    <property type="entry name" value="DEAD/H RNA HELICASE, PUTATIVE-RELATED"/>
    <property type="match status" value="1"/>
</dbReference>
<protein>
    <recommendedName>
        <fullName evidence="10">DEAD/DEAH box helicase</fullName>
    </recommendedName>
</protein>
<evidence type="ECO:0000313" key="9">
    <source>
        <dbReference type="Proteomes" id="UP001583186"/>
    </source>
</evidence>
<feature type="region of interest" description="Disordered" evidence="5">
    <location>
        <begin position="1724"/>
        <end position="1748"/>
    </location>
</feature>
<dbReference type="Pfam" id="PF00270">
    <property type="entry name" value="DEAD"/>
    <property type="match status" value="1"/>
</dbReference>
<comment type="caution">
    <text evidence="8">The sequence shown here is derived from an EMBL/GenBank/DDBJ whole genome shotgun (WGS) entry which is preliminary data.</text>
</comment>
<evidence type="ECO:0000256" key="1">
    <source>
        <dbReference type="ARBA" id="ARBA00022741"/>
    </source>
</evidence>
<feature type="domain" description="Helicase ATP-binding" evidence="6">
    <location>
        <begin position="741"/>
        <end position="920"/>
    </location>
</feature>
<dbReference type="Gene3D" id="3.40.50.300">
    <property type="entry name" value="P-loop containing nucleotide triphosphate hydrolases"/>
    <property type="match status" value="2"/>
</dbReference>
<evidence type="ECO:0000259" key="7">
    <source>
        <dbReference type="PROSITE" id="PS51194"/>
    </source>
</evidence>
<evidence type="ECO:0000256" key="4">
    <source>
        <dbReference type="ARBA" id="ARBA00022840"/>
    </source>
</evidence>
<dbReference type="Pfam" id="PF23002">
    <property type="entry name" value="PIN-like_DDX60"/>
    <property type="match status" value="1"/>
</dbReference>
<dbReference type="SMART" id="SM00490">
    <property type="entry name" value="HELICc"/>
    <property type="match status" value="1"/>
</dbReference>
<dbReference type="InterPro" id="IPR059032">
    <property type="entry name" value="WHD_DDX60"/>
</dbReference>
<keyword evidence="4" id="KW-0067">ATP-binding</keyword>
<keyword evidence="2" id="KW-0378">Hydrolase</keyword>
<dbReference type="PROSITE" id="PS51192">
    <property type="entry name" value="HELICASE_ATP_BIND_1"/>
    <property type="match status" value="1"/>
</dbReference>
<reference evidence="8 9" key="1">
    <citation type="journal article" date="2024" name="IMA Fungus">
        <title>IMA Genome - F19 : A genome assembly and annotation guide to empower mycologists, including annotated draft genome sequences of Ceratocystis pirilliformis, Diaporthe australafricana, Fusarium ophioides, Paecilomyces lecythidis, and Sporothrix stenoceras.</title>
        <authorList>
            <person name="Aylward J."/>
            <person name="Wilson A.M."/>
            <person name="Visagie C.M."/>
            <person name="Spraker J."/>
            <person name="Barnes I."/>
            <person name="Buitendag C."/>
            <person name="Ceriani C."/>
            <person name="Del Mar Angel L."/>
            <person name="du Plessis D."/>
            <person name="Fuchs T."/>
            <person name="Gasser K."/>
            <person name="Kramer D."/>
            <person name="Li W."/>
            <person name="Munsamy K."/>
            <person name="Piso A."/>
            <person name="Price J.L."/>
            <person name="Sonnekus B."/>
            <person name="Thomas C."/>
            <person name="van der Nest A."/>
            <person name="van Dijk A."/>
            <person name="van Heerden A."/>
            <person name="van Vuuren N."/>
            <person name="Yilmaz N."/>
            <person name="Duong T.A."/>
            <person name="van der Merwe N.A."/>
            <person name="Wingfield M.J."/>
            <person name="Wingfield B.D."/>
        </authorList>
    </citation>
    <scope>NUCLEOTIDE SEQUENCE [LARGE SCALE GENOMIC DNA]</scope>
    <source>
        <strain evidence="8 9">CMW 5346</strain>
    </source>
</reference>
<keyword evidence="9" id="KW-1185">Reference proteome</keyword>
<feature type="compositionally biased region" description="Basic residues" evidence="5">
    <location>
        <begin position="1154"/>
        <end position="1165"/>
    </location>
</feature>
<dbReference type="InterPro" id="IPR011545">
    <property type="entry name" value="DEAD/DEAH_box_helicase_dom"/>
</dbReference>
<evidence type="ECO:0000256" key="5">
    <source>
        <dbReference type="SAM" id="MobiDB-lite"/>
    </source>
</evidence>
<dbReference type="Proteomes" id="UP001583186">
    <property type="component" value="Unassembled WGS sequence"/>
</dbReference>
<evidence type="ECO:0008006" key="10">
    <source>
        <dbReference type="Google" id="ProtNLM"/>
    </source>
</evidence>